<dbReference type="Pfam" id="PF01451">
    <property type="entry name" value="LMWPc"/>
    <property type="match status" value="1"/>
</dbReference>
<dbReference type="PANTHER" id="PTHR43428">
    <property type="entry name" value="ARSENATE REDUCTASE"/>
    <property type="match status" value="1"/>
</dbReference>
<keyword evidence="1" id="KW-0059">Arsenical resistance</keyword>
<dbReference type="SUPFAM" id="SSF52788">
    <property type="entry name" value="Phosphotyrosine protein phosphatases I"/>
    <property type="match status" value="1"/>
</dbReference>
<gene>
    <name evidence="3" type="ORF">WKW77_19125</name>
</gene>
<keyword evidence="4" id="KW-1185">Reference proteome</keyword>
<sequence length="187" mass="20609">MKTMAQGQGSIGGSATGARMTRVNPQRFVVFFVSQRCSLRSVLAEACLTHLCEKRFAAYSCGNPHRLAHEVHPAAVNALAGANISLRSQPRRSWNDLSSLGAPKADFVITLDEDTLPRQPRWPGQPNSALWALPDIAEISDPEALAHASIQTLYVLRRRLELLVNLSLRSADRAAFQMDVRDMAFMP</sequence>
<dbReference type="RefSeq" id="WP_340358451.1">
    <property type="nucleotide sequence ID" value="NZ_JBBKZU010000008.1"/>
</dbReference>
<organism evidence="3 4">
    <name type="scientific">Variovorax ureilyticus</name>
    <dbReference type="NCBI Taxonomy" id="1836198"/>
    <lineage>
        <taxon>Bacteria</taxon>
        <taxon>Pseudomonadati</taxon>
        <taxon>Pseudomonadota</taxon>
        <taxon>Betaproteobacteria</taxon>
        <taxon>Burkholderiales</taxon>
        <taxon>Comamonadaceae</taxon>
        <taxon>Variovorax</taxon>
    </lineage>
</organism>
<comment type="caution">
    <text evidence="3">The sequence shown here is derived from an EMBL/GenBank/DDBJ whole genome shotgun (WGS) entry which is preliminary data.</text>
</comment>
<dbReference type="Proteomes" id="UP001365846">
    <property type="component" value="Unassembled WGS sequence"/>
</dbReference>
<evidence type="ECO:0000313" key="4">
    <source>
        <dbReference type="Proteomes" id="UP001365846"/>
    </source>
</evidence>
<dbReference type="InterPro" id="IPR036196">
    <property type="entry name" value="Ptyr_pPase_sf"/>
</dbReference>
<proteinExistence type="predicted"/>
<reference evidence="3 4" key="1">
    <citation type="submission" date="2024-03" db="EMBL/GenBank/DDBJ databases">
        <title>Novel species of the genus Variovorax.</title>
        <authorList>
            <person name="Liu Q."/>
            <person name="Xin Y.-H."/>
        </authorList>
    </citation>
    <scope>NUCLEOTIDE SEQUENCE [LARGE SCALE GENOMIC DNA]</scope>
    <source>
        <strain evidence="3 4">KACC 18899</strain>
    </source>
</reference>
<evidence type="ECO:0000259" key="2">
    <source>
        <dbReference type="SMART" id="SM00226"/>
    </source>
</evidence>
<dbReference type="PANTHER" id="PTHR43428:SF1">
    <property type="entry name" value="ARSENATE REDUCTASE"/>
    <property type="match status" value="1"/>
</dbReference>
<evidence type="ECO:0000313" key="3">
    <source>
        <dbReference type="EMBL" id="MEJ8813207.1"/>
    </source>
</evidence>
<dbReference type="SMART" id="SM00226">
    <property type="entry name" value="LMWPc"/>
    <property type="match status" value="1"/>
</dbReference>
<accession>A0ABU8VHR6</accession>
<dbReference type="Gene3D" id="3.40.50.2300">
    <property type="match status" value="1"/>
</dbReference>
<protein>
    <submittedName>
        <fullName evidence="3">Protein tyrosine phosphatase</fullName>
    </submittedName>
</protein>
<dbReference type="InterPro" id="IPR023485">
    <property type="entry name" value="Ptyr_pPase"/>
</dbReference>
<evidence type="ECO:0000256" key="1">
    <source>
        <dbReference type="ARBA" id="ARBA00022849"/>
    </source>
</evidence>
<name>A0ABU8VHR6_9BURK</name>
<feature type="domain" description="Phosphotyrosine protein phosphatase I" evidence="2">
    <location>
        <begin position="28"/>
        <end position="166"/>
    </location>
</feature>
<dbReference type="EMBL" id="JBBKZU010000008">
    <property type="protein sequence ID" value="MEJ8813207.1"/>
    <property type="molecule type" value="Genomic_DNA"/>
</dbReference>